<keyword evidence="2" id="KW-1185">Reference proteome</keyword>
<reference evidence="1 2" key="1">
    <citation type="journal article" date="2012" name="J. Bacteriol.">
        <title>Genome sequence of Mycobacterium hassiacum DSM 44199, a rare source of heat-stable mycobacterial proteins.</title>
        <authorList>
            <person name="Tiago I."/>
            <person name="Maranha A."/>
            <person name="Mendes V."/>
            <person name="Alarico S."/>
            <person name="Moynihan P.J."/>
            <person name="Clarke A.J."/>
            <person name="Macedo-Ribeiro S."/>
            <person name="Pereira P.J."/>
            <person name="Empadinhas N."/>
        </authorList>
    </citation>
    <scope>NUCLEOTIDE SEQUENCE [LARGE SCALE GENOMIC DNA]</scope>
    <source>
        <strain evidence="2">DSM 44199 / CIP 105218 / JCM 12690 / 3849</strain>
    </source>
</reference>
<dbReference type="Proteomes" id="UP000006265">
    <property type="component" value="Unassembled WGS sequence"/>
</dbReference>
<gene>
    <name evidence="1" type="ORF">C731_3897</name>
</gene>
<accession>K5BAF5</accession>
<dbReference type="STRING" id="1122247.GCA_000379865_02420"/>
<dbReference type="RefSeq" id="WP_005630606.1">
    <property type="nucleotide sequence ID" value="NZ_AMRA01000104.1"/>
</dbReference>
<protein>
    <submittedName>
        <fullName evidence="1">Uncharacterized protein</fullName>
    </submittedName>
</protein>
<dbReference type="OrthoDB" id="4735719at2"/>
<proteinExistence type="predicted"/>
<evidence type="ECO:0000313" key="2">
    <source>
        <dbReference type="Proteomes" id="UP000006265"/>
    </source>
</evidence>
<organism evidence="1 2">
    <name type="scientific">Mycolicibacterium hassiacum (strain DSM 44199 / CIP 105218 / JCM 12690 / 3849)</name>
    <name type="common">Mycobacterium hassiacum</name>
    <dbReference type="NCBI Taxonomy" id="1122247"/>
    <lineage>
        <taxon>Bacteria</taxon>
        <taxon>Bacillati</taxon>
        <taxon>Actinomycetota</taxon>
        <taxon>Actinomycetes</taxon>
        <taxon>Mycobacteriales</taxon>
        <taxon>Mycobacteriaceae</taxon>
        <taxon>Mycolicibacterium</taxon>
    </lineage>
</organism>
<dbReference type="eggNOG" id="ENOG5031TRU">
    <property type="taxonomic scope" value="Bacteria"/>
</dbReference>
<dbReference type="PATRIC" id="fig|1122247.3.peg.3738"/>
<evidence type="ECO:0000313" key="1">
    <source>
        <dbReference type="EMBL" id="EKF22150.1"/>
    </source>
</evidence>
<sequence length="99" mass="10121">MLVKAVVRTLIATIAVAGSAVLAAPAAGAQPGGPPPCEFALAFLCHFIPMAPDLDHDVDLTQQADPYAPPPELVPSEDPNAPLPEELLVPADPCAMGCI</sequence>
<dbReference type="EMBL" id="AMRA01000104">
    <property type="protein sequence ID" value="EKF22150.1"/>
    <property type="molecule type" value="Genomic_DNA"/>
</dbReference>
<dbReference type="AlphaFoldDB" id="K5BAF5"/>
<comment type="caution">
    <text evidence="1">The sequence shown here is derived from an EMBL/GenBank/DDBJ whole genome shotgun (WGS) entry which is preliminary data.</text>
</comment>
<name>K5BAF5_MYCHD</name>